<dbReference type="VEuPathDB" id="FungiDB:AO090701000072"/>
<proteinExistence type="predicted"/>
<dbReference type="Proteomes" id="UP000006564">
    <property type="component" value="Chromosome 5"/>
</dbReference>
<reference evidence="1 2" key="1">
    <citation type="journal article" date="2005" name="Nature">
        <title>Genome sequencing and analysis of Aspergillus oryzae.</title>
        <authorList>
            <person name="Machida M."/>
            <person name="Asai K."/>
            <person name="Sano M."/>
            <person name="Tanaka T."/>
            <person name="Kumagai T."/>
            <person name="Terai G."/>
            <person name="Kusumoto K."/>
            <person name="Arima T."/>
            <person name="Akita O."/>
            <person name="Kashiwagi Y."/>
            <person name="Abe K."/>
            <person name="Gomi K."/>
            <person name="Horiuchi H."/>
            <person name="Kitamoto K."/>
            <person name="Kobayashi T."/>
            <person name="Takeuchi M."/>
            <person name="Denning D.W."/>
            <person name="Galagan J.E."/>
            <person name="Nierman W.C."/>
            <person name="Yu J."/>
            <person name="Archer D.B."/>
            <person name="Bennett J.W."/>
            <person name="Bhatnagar D."/>
            <person name="Cleveland T.E."/>
            <person name="Fedorova N.D."/>
            <person name="Gotoh O."/>
            <person name="Horikawa H."/>
            <person name="Hosoyama A."/>
            <person name="Ichinomiya M."/>
            <person name="Igarashi R."/>
            <person name="Iwashita K."/>
            <person name="Juvvadi P.R."/>
            <person name="Kato M."/>
            <person name="Kato Y."/>
            <person name="Kin T."/>
            <person name="Kokubun A."/>
            <person name="Maeda H."/>
            <person name="Maeyama N."/>
            <person name="Maruyama J."/>
            <person name="Nagasaki H."/>
            <person name="Nakajima T."/>
            <person name="Oda K."/>
            <person name="Okada K."/>
            <person name="Paulsen I."/>
            <person name="Sakamoto K."/>
            <person name="Sawano T."/>
            <person name="Takahashi M."/>
            <person name="Takase K."/>
            <person name="Terabayashi Y."/>
            <person name="Wortman J."/>
            <person name="Yamada O."/>
            <person name="Yamagata Y."/>
            <person name="Anazawa H."/>
            <person name="Hata Y."/>
            <person name="Koide Y."/>
            <person name="Komori T."/>
            <person name="Koyama Y."/>
            <person name="Minetoki T."/>
            <person name="Suharnan S."/>
            <person name="Tanaka A."/>
            <person name="Isono K."/>
            <person name="Kuhara S."/>
            <person name="Ogasawara N."/>
            <person name="Kikuchi H."/>
        </authorList>
    </citation>
    <scope>NUCLEOTIDE SEQUENCE [LARGE SCALE GENOMIC DNA]</scope>
    <source>
        <strain evidence="2">ATCC 42149 / RIB 40</strain>
    </source>
</reference>
<dbReference type="OMA" id="GAREKQW"/>
<dbReference type="RefSeq" id="XP_023091984.1">
    <property type="nucleotide sequence ID" value="XM_023237485.1"/>
</dbReference>
<dbReference type="KEGG" id="aor:AO090701000072"/>
<evidence type="ECO:0000313" key="2">
    <source>
        <dbReference type="Proteomes" id="UP000006564"/>
    </source>
</evidence>
<dbReference type="EMBL" id="BA000053">
    <property type="protein sequence ID" value="BAE61831.1"/>
    <property type="molecule type" value="Genomic_DNA"/>
</dbReference>
<dbReference type="GeneID" id="5995021"/>
<evidence type="ECO:0000313" key="1">
    <source>
        <dbReference type="EMBL" id="BAE61831.1"/>
    </source>
</evidence>
<keyword evidence="2" id="KW-1185">Reference proteome</keyword>
<dbReference type="AlphaFoldDB" id="Q2U9D4"/>
<name>Q2U9D4_ASPOR</name>
<dbReference type="HOGENOM" id="CLU_1854836_0_0_1"/>
<organism evidence="1 2">
    <name type="scientific">Aspergillus oryzae (strain ATCC 42149 / RIB 40)</name>
    <name type="common">Yellow koji mold</name>
    <dbReference type="NCBI Taxonomy" id="510516"/>
    <lineage>
        <taxon>Eukaryota</taxon>
        <taxon>Fungi</taxon>
        <taxon>Dikarya</taxon>
        <taxon>Ascomycota</taxon>
        <taxon>Pezizomycotina</taxon>
        <taxon>Eurotiomycetes</taxon>
        <taxon>Eurotiomycetidae</taxon>
        <taxon>Eurotiales</taxon>
        <taxon>Aspergillaceae</taxon>
        <taxon>Aspergillus</taxon>
        <taxon>Aspergillus subgen. Circumdati</taxon>
    </lineage>
</organism>
<gene>
    <name evidence="1" type="ORF">AO090701000072</name>
</gene>
<protein>
    <submittedName>
        <fullName evidence="1">DNA, SC111</fullName>
    </submittedName>
</protein>
<sequence length="138" mass="15475">MKMMEEEEEEEEDGENEGSVGTFYTTWTYLRVEGQHTEGFSHWSSSMTGMSIPNLEVESPVRCMGLECRGTSKVGGYWQIKFQAETRVSKLLSLSSGGIDQGAREKQWGSFGVLPEHYQSCKYPSTPTVIPVVSSQVY</sequence>
<accession>Q2U9D4</accession>
<dbReference type="EMBL" id="AP007164">
    <property type="protein sequence ID" value="BAE61831.1"/>
    <property type="molecule type" value="Genomic_DNA"/>
</dbReference>